<gene>
    <name evidence="4" type="primary">fusA_40</name>
    <name evidence="4" type="ORF">SDC9_58042</name>
</gene>
<dbReference type="InterPro" id="IPR035649">
    <property type="entry name" value="EFG_V"/>
</dbReference>
<feature type="domain" description="Elongation factor EFG" evidence="3">
    <location>
        <begin position="21"/>
        <end position="109"/>
    </location>
</feature>
<dbReference type="SMART" id="SM00838">
    <property type="entry name" value="EFG_C"/>
    <property type="match status" value="1"/>
</dbReference>
<keyword evidence="1" id="KW-0547">Nucleotide-binding</keyword>
<evidence type="ECO:0000256" key="1">
    <source>
        <dbReference type="ARBA" id="ARBA00022741"/>
    </source>
</evidence>
<reference evidence="4" key="1">
    <citation type="submission" date="2019-08" db="EMBL/GenBank/DDBJ databases">
        <authorList>
            <person name="Kucharzyk K."/>
            <person name="Murdoch R.W."/>
            <person name="Higgins S."/>
            <person name="Loffler F."/>
        </authorList>
    </citation>
    <scope>NUCLEOTIDE SEQUENCE</scope>
</reference>
<accession>A0A644X6B4</accession>
<dbReference type="SUPFAM" id="SSF54980">
    <property type="entry name" value="EF-G C-terminal domain-like"/>
    <property type="match status" value="1"/>
</dbReference>
<organism evidence="4">
    <name type="scientific">bioreactor metagenome</name>
    <dbReference type="NCBI Taxonomy" id="1076179"/>
    <lineage>
        <taxon>unclassified sequences</taxon>
        <taxon>metagenomes</taxon>
        <taxon>ecological metagenomes</taxon>
    </lineage>
</organism>
<dbReference type="GO" id="GO:0005525">
    <property type="term" value="F:GTP binding"/>
    <property type="evidence" value="ECO:0007669"/>
    <property type="project" value="UniProtKB-KW"/>
</dbReference>
<dbReference type="Gene3D" id="3.30.70.240">
    <property type="match status" value="1"/>
</dbReference>
<evidence type="ECO:0000256" key="2">
    <source>
        <dbReference type="ARBA" id="ARBA00023134"/>
    </source>
</evidence>
<dbReference type="EMBL" id="VSSQ01001865">
    <property type="protein sequence ID" value="MPM11692.1"/>
    <property type="molecule type" value="Genomic_DNA"/>
</dbReference>
<dbReference type="Gene3D" id="3.30.230.10">
    <property type="match status" value="1"/>
</dbReference>
<dbReference type="PANTHER" id="PTHR43261">
    <property type="entry name" value="TRANSLATION ELONGATION FACTOR G-RELATED"/>
    <property type="match status" value="1"/>
</dbReference>
<evidence type="ECO:0000259" key="3">
    <source>
        <dbReference type="SMART" id="SM00838"/>
    </source>
</evidence>
<keyword evidence="4" id="KW-0648">Protein biosynthesis</keyword>
<evidence type="ECO:0000313" key="4">
    <source>
        <dbReference type="EMBL" id="MPM11692.1"/>
    </source>
</evidence>
<keyword evidence="2" id="KW-0342">GTP-binding</keyword>
<sequence>MSFKLAASLAFKKGMAEAKPVLLEPIAKVEISIPDEYLGDIMGDMNKRRGKILGMEQQDDGTQHVMAEAPMAEMYTYAIDLKSMTQARGSFEMEFLRYDEMPFMMAEKVISDYKAKNEN</sequence>
<dbReference type="FunFam" id="3.30.70.240:FF:000001">
    <property type="entry name" value="Elongation factor G"/>
    <property type="match status" value="1"/>
</dbReference>
<proteinExistence type="predicted"/>
<dbReference type="CDD" id="cd03713">
    <property type="entry name" value="EFG_mtEFG_C"/>
    <property type="match status" value="1"/>
</dbReference>
<dbReference type="InterPro" id="IPR035647">
    <property type="entry name" value="EFG_III/V"/>
</dbReference>
<dbReference type="InterPro" id="IPR014721">
    <property type="entry name" value="Ribsml_uS5_D2-typ_fold_subgr"/>
</dbReference>
<comment type="caution">
    <text evidence="4">The sequence shown here is derived from an EMBL/GenBank/DDBJ whole genome shotgun (WGS) entry which is preliminary data.</text>
</comment>
<dbReference type="InterPro" id="IPR000640">
    <property type="entry name" value="EFG_V-like"/>
</dbReference>
<dbReference type="Pfam" id="PF00679">
    <property type="entry name" value="EFG_C"/>
    <property type="match status" value="1"/>
</dbReference>
<keyword evidence="4" id="KW-0251">Elongation factor</keyword>
<name>A0A644X6B4_9ZZZZ</name>
<protein>
    <submittedName>
        <fullName evidence="4">Elongation factor G</fullName>
    </submittedName>
</protein>
<dbReference type="GO" id="GO:0003746">
    <property type="term" value="F:translation elongation factor activity"/>
    <property type="evidence" value="ECO:0007669"/>
    <property type="project" value="UniProtKB-KW"/>
</dbReference>
<dbReference type="PANTHER" id="PTHR43261:SF6">
    <property type="entry name" value="ELONGATION FACTOR G-LIKE PROTEIN"/>
    <property type="match status" value="1"/>
</dbReference>
<dbReference type="GO" id="GO:0032790">
    <property type="term" value="P:ribosome disassembly"/>
    <property type="evidence" value="ECO:0007669"/>
    <property type="project" value="TreeGrafter"/>
</dbReference>
<dbReference type="AlphaFoldDB" id="A0A644X6B4"/>